<proteinExistence type="predicted"/>
<accession>A0AAV4S8V4</accession>
<gene>
    <name evidence="1" type="ORF">CDAR_484671</name>
</gene>
<comment type="caution">
    <text evidence="1">The sequence shown here is derived from an EMBL/GenBank/DDBJ whole genome shotgun (WGS) entry which is preliminary data.</text>
</comment>
<protein>
    <submittedName>
        <fullName evidence="1">Uncharacterized protein</fullName>
    </submittedName>
</protein>
<keyword evidence="2" id="KW-1185">Reference proteome</keyword>
<dbReference type="Proteomes" id="UP001054837">
    <property type="component" value="Unassembled WGS sequence"/>
</dbReference>
<evidence type="ECO:0000313" key="1">
    <source>
        <dbReference type="EMBL" id="GIY29962.1"/>
    </source>
</evidence>
<sequence>MRKFNSLEVGIAIVLSLFEKPVKRGKLDANDWVLSLLPCDVSSLLPPEIVQLIDEWAKFTLPTKLAVRLDEYDSICSTTSKSFGAIPKGRVAEKV</sequence>
<dbReference type="EMBL" id="BPLQ01007419">
    <property type="protein sequence ID" value="GIY29962.1"/>
    <property type="molecule type" value="Genomic_DNA"/>
</dbReference>
<evidence type="ECO:0000313" key="2">
    <source>
        <dbReference type="Proteomes" id="UP001054837"/>
    </source>
</evidence>
<name>A0AAV4S8V4_9ARAC</name>
<organism evidence="1 2">
    <name type="scientific">Caerostris darwini</name>
    <dbReference type="NCBI Taxonomy" id="1538125"/>
    <lineage>
        <taxon>Eukaryota</taxon>
        <taxon>Metazoa</taxon>
        <taxon>Ecdysozoa</taxon>
        <taxon>Arthropoda</taxon>
        <taxon>Chelicerata</taxon>
        <taxon>Arachnida</taxon>
        <taxon>Araneae</taxon>
        <taxon>Araneomorphae</taxon>
        <taxon>Entelegynae</taxon>
        <taxon>Araneoidea</taxon>
        <taxon>Araneidae</taxon>
        <taxon>Caerostris</taxon>
    </lineage>
</organism>
<reference evidence="1 2" key="1">
    <citation type="submission" date="2021-06" db="EMBL/GenBank/DDBJ databases">
        <title>Caerostris darwini draft genome.</title>
        <authorList>
            <person name="Kono N."/>
            <person name="Arakawa K."/>
        </authorList>
    </citation>
    <scope>NUCLEOTIDE SEQUENCE [LARGE SCALE GENOMIC DNA]</scope>
</reference>
<dbReference type="AlphaFoldDB" id="A0AAV4S8V4"/>